<evidence type="ECO:0008006" key="2">
    <source>
        <dbReference type="Google" id="ProtNLM"/>
    </source>
</evidence>
<dbReference type="Pfam" id="PF02616">
    <property type="entry name" value="SMC_ScpA"/>
    <property type="match status" value="1"/>
</dbReference>
<proteinExistence type="inferred from homology"/>
<reference evidence="1" key="1">
    <citation type="submission" date="2018-05" db="EMBL/GenBank/DDBJ databases">
        <authorList>
            <person name="Lanie J.A."/>
            <person name="Ng W.-L."/>
            <person name="Kazmierczak K.M."/>
            <person name="Andrzejewski T.M."/>
            <person name="Davidsen T.M."/>
            <person name="Wayne K.J."/>
            <person name="Tettelin H."/>
            <person name="Glass J.I."/>
            <person name="Rusch D."/>
            <person name="Podicherti R."/>
            <person name="Tsui H.-C.T."/>
            <person name="Winkler M.E."/>
        </authorList>
    </citation>
    <scope>NUCLEOTIDE SEQUENCE</scope>
</reference>
<organism evidence="1">
    <name type="scientific">marine metagenome</name>
    <dbReference type="NCBI Taxonomy" id="408172"/>
    <lineage>
        <taxon>unclassified sequences</taxon>
        <taxon>metagenomes</taxon>
        <taxon>ecological metagenomes</taxon>
    </lineage>
</organism>
<accession>A0A381NH16</accession>
<dbReference type="HAMAP" id="MF_01805">
    <property type="entry name" value="ScpA"/>
    <property type="match status" value="1"/>
</dbReference>
<dbReference type="Gene3D" id="6.10.250.2410">
    <property type="match status" value="1"/>
</dbReference>
<sequence>MPELKEVKTKSDYRSDKALQQGILQQEMPFAVVDGEPLTELPQDLYIPPHALKIFLEAFEGPLDLLLYLIQRQNISILDIPIAEITKQYINYIDLMKELQLELAGEYLLMASMLAEIKSRMLLPRLEEIQEEEDPRAELVRRLQEYERYKEAAEEIDALPRLERDIVITDVDKSKLKIVTKLPDATLQELLLAFHDVLKRAEMFSKLHFVRETLSIRQRMSEILSKLQASKFSKFEDFFEESEGRLGVAVTFLAILELLKESTIEVVQSDEFSPLHIRSASSIRLIE</sequence>
<evidence type="ECO:0000313" key="1">
    <source>
        <dbReference type="EMBL" id="SUZ53118.1"/>
    </source>
</evidence>
<dbReference type="InterPro" id="IPR003768">
    <property type="entry name" value="ScpA"/>
</dbReference>
<dbReference type="PANTHER" id="PTHR33969">
    <property type="entry name" value="SEGREGATION AND CONDENSATION PROTEIN A"/>
    <property type="match status" value="1"/>
</dbReference>
<dbReference type="EMBL" id="UINC01000315">
    <property type="protein sequence ID" value="SUZ53118.1"/>
    <property type="molecule type" value="Genomic_DNA"/>
</dbReference>
<dbReference type="PANTHER" id="PTHR33969:SF2">
    <property type="entry name" value="SEGREGATION AND CONDENSATION PROTEIN A"/>
    <property type="match status" value="1"/>
</dbReference>
<dbReference type="AlphaFoldDB" id="A0A381NH16"/>
<gene>
    <name evidence="1" type="ORF">METZ01_LOCUS5972</name>
</gene>
<protein>
    <recommendedName>
        <fullName evidence="2">Segregation and condensation protein A</fullName>
    </recommendedName>
</protein>
<name>A0A381NH16_9ZZZZ</name>